<keyword evidence="3" id="KW-0813">Transport</keyword>
<feature type="transmembrane region" description="Helical" evidence="1">
    <location>
        <begin position="71"/>
        <end position="92"/>
    </location>
</feature>
<comment type="caution">
    <text evidence="3">The sequence shown here is derived from an EMBL/GenBank/DDBJ whole genome shotgun (WGS) entry which is preliminary data.</text>
</comment>
<dbReference type="SUPFAM" id="SSF81324">
    <property type="entry name" value="Voltage-gated potassium channels"/>
    <property type="match status" value="1"/>
</dbReference>
<accession>A0ABT5KCF2</accession>
<reference evidence="3 4" key="1">
    <citation type="submission" date="2022-10" db="EMBL/GenBank/DDBJ databases">
        <title>Paucibacter sp. hw1 Genome sequencing.</title>
        <authorList>
            <person name="Park S."/>
        </authorList>
    </citation>
    <scope>NUCLEOTIDE SEQUENCE [LARGE SCALE GENOMIC DNA]</scope>
    <source>
        <strain evidence="4">hw1</strain>
    </source>
</reference>
<keyword evidence="3" id="KW-0406">Ion transport</keyword>
<feature type="transmembrane region" description="Helical" evidence="1">
    <location>
        <begin position="12"/>
        <end position="31"/>
    </location>
</feature>
<dbReference type="GO" id="GO:0034220">
    <property type="term" value="P:monoatomic ion transmembrane transport"/>
    <property type="evidence" value="ECO:0007669"/>
    <property type="project" value="UniProtKB-KW"/>
</dbReference>
<dbReference type="InterPro" id="IPR013099">
    <property type="entry name" value="K_chnl_dom"/>
</dbReference>
<keyword evidence="4" id="KW-1185">Reference proteome</keyword>
<evidence type="ECO:0000256" key="1">
    <source>
        <dbReference type="SAM" id="Phobius"/>
    </source>
</evidence>
<feature type="transmembrane region" description="Helical" evidence="1">
    <location>
        <begin position="37"/>
        <end position="59"/>
    </location>
</feature>
<dbReference type="Proteomes" id="UP001221189">
    <property type="component" value="Unassembled WGS sequence"/>
</dbReference>
<keyword evidence="1" id="KW-1133">Transmembrane helix</keyword>
<evidence type="ECO:0000313" key="3">
    <source>
        <dbReference type="EMBL" id="MDC8771490.1"/>
    </source>
</evidence>
<keyword evidence="1" id="KW-0472">Membrane</keyword>
<keyword evidence="3" id="KW-0407">Ion channel</keyword>
<protein>
    <submittedName>
        <fullName evidence="3">Potassium channel family protein</fullName>
    </submittedName>
</protein>
<sequence>MSFKNIDWRQIPLYTLVFMFLWPFLIRSKILDPGGTTLYWFIAATYINYLSFIFSIAYGQRMQMGLHPAQAVWLFLLSNILLILTFAAGWQVFDVYGTSAGCNNNTDFLDSLYFSTTIFATVGFGDFLPCNAHGKMLFIAESIIGSTHFGIFITLIFSRVIFPARDQEAPKTR</sequence>
<organism evidence="3 4">
    <name type="scientific">Roseateles albus</name>
    <dbReference type="NCBI Taxonomy" id="2987525"/>
    <lineage>
        <taxon>Bacteria</taxon>
        <taxon>Pseudomonadati</taxon>
        <taxon>Pseudomonadota</taxon>
        <taxon>Betaproteobacteria</taxon>
        <taxon>Burkholderiales</taxon>
        <taxon>Sphaerotilaceae</taxon>
        <taxon>Roseateles</taxon>
    </lineage>
</organism>
<evidence type="ECO:0000313" key="4">
    <source>
        <dbReference type="Proteomes" id="UP001221189"/>
    </source>
</evidence>
<dbReference type="EMBL" id="JAQQXT010000004">
    <property type="protein sequence ID" value="MDC8771490.1"/>
    <property type="molecule type" value="Genomic_DNA"/>
</dbReference>
<evidence type="ECO:0000259" key="2">
    <source>
        <dbReference type="Pfam" id="PF07885"/>
    </source>
</evidence>
<keyword evidence="1" id="KW-0812">Transmembrane</keyword>
<dbReference type="Pfam" id="PF07885">
    <property type="entry name" value="Ion_trans_2"/>
    <property type="match status" value="1"/>
</dbReference>
<gene>
    <name evidence="3" type="ORF">PRZ03_07885</name>
</gene>
<feature type="domain" description="Potassium channel" evidence="2">
    <location>
        <begin position="81"/>
        <end position="159"/>
    </location>
</feature>
<dbReference type="Gene3D" id="1.10.287.70">
    <property type="match status" value="1"/>
</dbReference>
<feature type="transmembrane region" description="Helical" evidence="1">
    <location>
        <begin position="137"/>
        <end position="162"/>
    </location>
</feature>
<proteinExistence type="predicted"/>
<dbReference type="RefSeq" id="WP_273599782.1">
    <property type="nucleotide sequence ID" value="NZ_JAQQXT010000004.1"/>
</dbReference>
<name>A0ABT5KCF2_9BURK</name>
<feature type="transmembrane region" description="Helical" evidence="1">
    <location>
        <begin position="112"/>
        <end position="130"/>
    </location>
</feature>